<evidence type="ECO:0000313" key="3">
    <source>
        <dbReference type="Proteomes" id="UP001519460"/>
    </source>
</evidence>
<dbReference type="AlphaFoldDB" id="A0ABD0LQM3"/>
<comment type="caution">
    <text evidence="2">The sequence shown here is derived from an EMBL/GenBank/DDBJ whole genome shotgun (WGS) entry which is preliminary data.</text>
</comment>
<sequence>MTAYVMCPVNPCLPYRFTLHPSLPFSEGTYILVAKCSGTDYHEKGARKQRGDYIIQHNAAYISIESTVRTAHSVKNQTPEDKTPTPSPARYEPAPTKHDVTLSAAEHELTLSGVVGRARAVGADWLPRIASDWRMPANRSVR</sequence>
<feature type="region of interest" description="Disordered" evidence="1">
    <location>
        <begin position="70"/>
        <end position="95"/>
    </location>
</feature>
<evidence type="ECO:0000256" key="1">
    <source>
        <dbReference type="SAM" id="MobiDB-lite"/>
    </source>
</evidence>
<dbReference type="EMBL" id="JACVVK020000031">
    <property type="protein sequence ID" value="KAK7501546.1"/>
    <property type="molecule type" value="Genomic_DNA"/>
</dbReference>
<organism evidence="2 3">
    <name type="scientific">Batillaria attramentaria</name>
    <dbReference type="NCBI Taxonomy" id="370345"/>
    <lineage>
        <taxon>Eukaryota</taxon>
        <taxon>Metazoa</taxon>
        <taxon>Spiralia</taxon>
        <taxon>Lophotrochozoa</taxon>
        <taxon>Mollusca</taxon>
        <taxon>Gastropoda</taxon>
        <taxon>Caenogastropoda</taxon>
        <taxon>Sorbeoconcha</taxon>
        <taxon>Cerithioidea</taxon>
        <taxon>Batillariidae</taxon>
        <taxon>Batillaria</taxon>
    </lineage>
</organism>
<dbReference type="Proteomes" id="UP001519460">
    <property type="component" value="Unassembled WGS sequence"/>
</dbReference>
<evidence type="ECO:0000313" key="2">
    <source>
        <dbReference type="EMBL" id="KAK7501546.1"/>
    </source>
</evidence>
<accession>A0ABD0LQM3</accession>
<name>A0ABD0LQM3_9CAEN</name>
<proteinExistence type="predicted"/>
<protein>
    <submittedName>
        <fullName evidence="2">Uncharacterized protein</fullName>
    </submittedName>
</protein>
<keyword evidence="3" id="KW-1185">Reference proteome</keyword>
<gene>
    <name evidence="2" type="ORF">BaRGS_00007350</name>
</gene>
<reference evidence="2 3" key="1">
    <citation type="journal article" date="2023" name="Sci. Data">
        <title>Genome assembly of the Korean intertidal mud-creeper Batillaria attramentaria.</title>
        <authorList>
            <person name="Patra A.K."/>
            <person name="Ho P.T."/>
            <person name="Jun S."/>
            <person name="Lee S.J."/>
            <person name="Kim Y."/>
            <person name="Won Y.J."/>
        </authorList>
    </citation>
    <scope>NUCLEOTIDE SEQUENCE [LARGE SCALE GENOMIC DNA]</scope>
    <source>
        <strain evidence="2">Wonlab-2016</strain>
    </source>
</reference>